<organism evidence="1 2">
    <name type="scientific">Streptomyces sulfonofaciens</name>
    <dbReference type="NCBI Taxonomy" id="68272"/>
    <lineage>
        <taxon>Bacteria</taxon>
        <taxon>Bacillati</taxon>
        <taxon>Actinomycetota</taxon>
        <taxon>Actinomycetes</taxon>
        <taxon>Kitasatosporales</taxon>
        <taxon>Streptomycetaceae</taxon>
        <taxon>Streptomyces</taxon>
    </lineage>
</organism>
<evidence type="ECO:0000313" key="2">
    <source>
        <dbReference type="Proteomes" id="UP000603708"/>
    </source>
</evidence>
<protein>
    <submittedName>
        <fullName evidence="1">Uncharacterized protein</fullName>
    </submittedName>
</protein>
<accession>A0A919KUV9</accession>
<name>A0A919KUV9_9ACTN</name>
<sequence>MNDSRRPGHPPGGQVLVEVSGCSEGDAQAVFEALRDFFPSDRGAADTPHRASDTHPTVWAATFDVQGGPGTAGRRRLTAPVTVDVHGGYHAVDQVRDTLAAAFAVEVVGSASGDQENELQLRLESG</sequence>
<dbReference type="EMBL" id="BNCD01000002">
    <property type="protein sequence ID" value="GHH73347.1"/>
    <property type="molecule type" value="Genomic_DNA"/>
</dbReference>
<gene>
    <name evidence="1" type="ORF">GCM10018793_11960</name>
</gene>
<evidence type="ECO:0000313" key="1">
    <source>
        <dbReference type="EMBL" id="GHH73347.1"/>
    </source>
</evidence>
<dbReference type="Proteomes" id="UP000603708">
    <property type="component" value="Unassembled WGS sequence"/>
</dbReference>
<dbReference type="RefSeq" id="WP_189929792.1">
    <property type="nucleotide sequence ID" value="NZ_BNCD01000002.1"/>
</dbReference>
<reference evidence="1" key="2">
    <citation type="submission" date="2020-09" db="EMBL/GenBank/DDBJ databases">
        <authorList>
            <person name="Sun Q."/>
            <person name="Ohkuma M."/>
        </authorList>
    </citation>
    <scope>NUCLEOTIDE SEQUENCE</scope>
    <source>
        <strain evidence="1">JCM 5069</strain>
    </source>
</reference>
<comment type="caution">
    <text evidence="1">The sequence shown here is derived from an EMBL/GenBank/DDBJ whole genome shotgun (WGS) entry which is preliminary data.</text>
</comment>
<dbReference type="AlphaFoldDB" id="A0A919KUV9"/>
<keyword evidence="2" id="KW-1185">Reference proteome</keyword>
<reference evidence="1" key="1">
    <citation type="journal article" date="2014" name="Int. J. Syst. Evol. Microbiol.">
        <title>Complete genome sequence of Corynebacterium casei LMG S-19264T (=DSM 44701T), isolated from a smear-ripened cheese.</title>
        <authorList>
            <consortium name="US DOE Joint Genome Institute (JGI-PGF)"/>
            <person name="Walter F."/>
            <person name="Albersmeier A."/>
            <person name="Kalinowski J."/>
            <person name="Ruckert C."/>
        </authorList>
    </citation>
    <scope>NUCLEOTIDE SEQUENCE</scope>
    <source>
        <strain evidence="1">JCM 5069</strain>
    </source>
</reference>
<proteinExistence type="predicted"/>